<dbReference type="EMBL" id="JACXWA010000024">
    <property type="protein sequence ID" value="MBD3870038.1"/>
    <property type="molecule type" value="Genomic_DNA"/>
</dbReference>
<dbReference type="InterPro" id="IPR052900">
    <property type="entry name" value="Phospholipid_Metab_Enz"/>
</dbReference>
<gene>
    <name evidence="2" type="ORF">IFJ97_01605</name>
</gene>
<sequence length="394" mass="42477">MLTDLRNFRPDHLIAEDAFPGVVAVDEPTLAAMVGEAWPAVRGSFDPYVDMGLIGKTLPIFQQTLSLIAANLYMSENSNLDFFTAVRLGEEAMSGNVSATFINILYAEAGLAPPFSPETMAVLPRGISYLIMGKTAVYSSSGSRTQVIMDTFDLYAAARYLETGGAAQEAYGSMQNAWLQGTLLASPATWKVLGNSFMMTPMVIDFTNPLIAAMLPPEFPDFLRTKLVINAEDFNGLPQKRQAVLGLLELVDNAVVISGDIHATFVTDHQNGTYEITPPAISSSTNAEIALRVILSDPILGQIPGIEEIMANYGLLLQVSSLGPGVSASNILYQNTWSHGFAIMDVTPDAFTILIEEIPSEEVGTSYYDDPDALDDLFTPVMFTIRDGAIAPGP</sequence>
<accession>A0A8J6XYA5</accession>
<comment type="caution">
    <text evidence="2">The sequence shown here is derived from an EMBL/GenBank/DDBJ whole genome shotgun (WGS) entry which is preliminary data.</text>
</comment>
<proteinExistence type="predicted"/>
<dbReference type="AlphaFoldDB" id="A0A8J6XYA5"/>
<dbReference type="Pfam" id="PF09423">
    <property type="entry name" value="PhoD"/>
    <property type="match status" value="1"/>
</dbReference>
<feature type="domain" description="PhoD-like phosphatase metallophosphatase" evidence="1">
    <location>
        <begin position="163"/>
        <end position="281"/>
    </location>
</feature>
<dbReference type="Gene3D" id="3.60.21.70">
    <property type="entry name" value="PhoD-like phosphatase"/>
    <property type="match status" value="1"/>
</dbReference>
<evidence type="ECO:0000313" key="3">
    <source>
        <dbReference type="Proteomes" id="UP000598633"/>
    </source>
</evidence>
<evidence type="ECO:0000313" key="2">
    <source>
        <dbReference type="EMBL" id="MBD3870038.1"/>
    </source>
</evidence>
<dbReference type="InterPro" id="IPR038607">
    <property type="entry name" value="PhoD-like_sf"/>
</dbReference>
<dbReference type="InterPro" id="IPR018946">
    <property type="entry name" value="PhoD-like_MPP"/>
</dbReference>
<name>A0A8J6XYA5_9BACT</name>
<reference evidence="2 3" key="1">
    <citation type="submission" date="2020-08" db="EMBL/GenBank/DDBJ databases">
        <title>Acidobacteriota in marine sediments use diverse sulfur dissimilation pathways.</title>
        <authorList>
            <person name="Wasmund K."/>
        </authorList>
    </citation>
    <scope>NUCLEOTIDE SEQUENCE [LARGE SCALE GENOMIC DNA]</scope>
    <source>
        <strain evidence="2">MAG AM3-A</strain>
    </source>
</reference>
<evidence type="ECO:0000259" key="1">
    <source>
        <dbReference type="Pfam" id="PF09423"/>
    </source>
</evidence>
<dbReference type="PANTHER" id="PTHR43606">
    <property type="entry name" value="PHOSPHATASE, PUTATIVE (AFU_ORTHOLOGUE AFUA_6G08710)-RELATED"/>
    <property type="match status" value="1"/>
</dbReference>
<organism evidence="2 3">
    <name type="scientific">Candidatus Sulfomarinibacter kjeldsenii</name>
    <dbReference type="NCBI Taxonomy" id="2885994"/>
    <lineage>
        <taxon>Bacteria</taxon>
        <taxon>Pseudomonadati</taxon>
        <taxon>Acidobacteriota</taxon>
        <taxon>Thermoanaerobaculia</taxon>
        <taxon>Thermoanaerobaculales</taxon>
        <taxon>Candidatus Sulfomarinibacteraceae</taxon>
        <taxon>Candidatus Sulfomarinibacter</taxon>
    </lineage>
</organism>
<dbReference type="InterPro" id="IPR029052">
    <property type="entry name" value="Metallo-depent_PP-like"/>
</dbReference>
<dbReference type="PANTHER" id="PTHR43606:SF2">
    <property type="entry name" value="ALKALINE PHOSPHATASE FAMILY PROTEIN (AFU_ORTHOLOGUE AFUA_5G03860)"/>
    <property type="match status" value="1"/>
</dbReference>
<dbReference type="SUPFAM" id="SSF56300">
    <property type="entry name" value="Metallo-dependent phosphatases"/>
    <property type="match status" value="1"/>
</dbReference>
<protein>
    <submittedName>
        <fullName evidence="2">Alkaline phosphatase D family protein</fullName>
    </submittedName>
</protein>
<dbReference type="Proteomes" id="UP000598633">
    <property type="component" value="Unassembled WGS sequence"/>
</dbReference>